<dbReference type="Proteomes" id="UP000236197">
    <property type="component" value="Unassembled WGS sequence"/>
</dbReference>
<evidence type="ECO:0000256" key="1">
    <source>
        <dbReference type="SAM" id="Phobius"/>
    </source>
</evidence>
<feature type="transmembrane region" description="Helical" evidence="1">
    <location>
        <begin position="90"/>
        <end position="109"/>
    </location>
</feature>
<evidence type="ECO:0000313" key="3">
    <source>
        <dbReference type="Proteomes" id="UP000236197"/>
    </source>
</evidence>
<proteinExistence type="predicted"/>
<dbReference type="RefSeq" id="WP_103264397.1">
    <property type="nucleotide sequence ID" value="NZ_CABMLE010000002.1"/>
</dbReference>
<keyword evidence="1" id="KW-1133">Transmembrane helix</keyword>
<accession>A0A2K2UDK3</accession>
<protein>
    <submittedName>
        <fullName evidence="2">Transporter</fullName>
    </submittedName>
</protein>
<dbReference type="EMBL" id="PPEK01000002">
    <property type="protein sequence ID" value="PNV68329.1"/>
    <property type="molecule type" value="Genomic_DNA"/>
</dbReference>
<sequence length="112" mass="12331">MHVIITLCAALSAGTVLGVAAGGMKYRLNRTRSYSEKTIVGYQRLWKAGSVAMRFITGTILALGLIWCTGFLVVGALYPDQTDYANNMAELIVCVLTVVSIIFAFYEFVRRK</sequence>
<feature type="transmembrane region" description="Helical" evidence="1">
    <location>
        <begin position="55"/>
        <end position="78"/>
    </location>
</feature>
<keyword evidence="3" id="KW-1185">Reference proteome</keyword>
<organism evidence="2 3">
    <name type="scientific">Enteroscipio rubneri</name>
    <dbReference type="NCBI Taxonomy" id="2070686"/>
    <lineage>
        <taxon>Bacteria</taxon>
        <taxon>Bacillati</taxon>
        <taxon>Actinomycetota</taxon>
        <taxon>Coriobacteriia</taxon>
        <taxon>Eggerthellales</taxon>
        <taxon>Eggerthellaceae</taxon>
        <taxon>Enteroscipio</taxon>
    </lineage>
</organism>
<reference evidence="3" key="1">
    <citation type="submission" date="2018-01" db="EMBL/GenBank/DDBJ databases">
        <title>Rubneribacter badeniensis gen. nov., sp. nov., and Colonibacter rubneri, gen. nov., sp. nov., WGS of new members of the Eggerthellaceae.</title>
        <authorList>
            <person name="Danylec N."/>
            <person name="Stoll D.A."/>
            <person name="Doetsch A."/>
            <person name="Kulling S.E."/>
            <person name="Huch M."/>
        </authorList>
    </citation>
    <scope>NUCLEOTIDE SEQUENCE [LARGE SCALE GENOMIC DNA]</scope>
    <source>
        <strain evidence="3">ResAG-96</strain>
    </source>
</reference>
<dbReference type="OrthoDB" id="3174804at2"/>
<keyword evidence="1" id="KW-0812">Transmembrane</keyword>
<evidence type="ECO:0000313" key="2">
    <source>
        <dbReference type="EMBL" id="PNV68329.1"/>
    </source>
</evidence>
<keyword evidence="1" id="KW-0472">Membrane</keyword>
<name>A0A2K2UDK3_9ACTN</name>
<dbReference type="AlphaFoldDB" id="A0A2K2UDK3"/>
<gene>
    <name evidence="2" type="ORF">C2L71_03485</name>
</gene>
<comment type="caution">
    <text evidence="2">The sequence shown here is derived from an EMBL/GenBank/DDBJ whole genome shotgun (WGS) entry which is preliminary data.</text>
</comment>